<dbReference type="GeneID" id="64766750"/>
<evidence type="ECO:0000313" key="2">
    <source>
        <dbReference type="EMBL" id="QGJ94905.1"/>
    </source>
</evidence>
<dbReference type="RefSeq" id="YP_010059517.1">
    <property type="nucleotide sequence ID" value="NC_054726.1"/>
</dbReference>
<sequence>MTDETPYDEALDAGLETPDLAALDPDRPKQKPEGEPEEVSGPEITELTEEERQQFSSLVNVGKRLKKITVLDRPVTIASLMADDIIRVGEKVRPYRESQAFSQAYQAAMCAAAIKSVDGQSWENTLEANPDADVLFEQKWQRVIQFYPLVIQYIYNEILTLDAEFSELAEKLGKTERLDPRSEFIARLAYEQGILTQPSINWWQRWALIYMMSWQRWDHAAKEQSFIKHSLAVNNWDRYCELFGAPELSGHPDEEPELPVSPDEFQDINAWIEKADRMRGVSGDMVPEQGPEDGWI</sequence>
<feature type="region of interest" description="Disordered" evidence="1">
    <location>
        <begin position="1"/>
        <end position="45"/>
    </location>
</feature>
<feature type="compositionally biased region" description="Acidic residues" evidence="1">
    <location>
        <begin position="1"/>
        <end position="11"/>
    </location>
</feature>
<dbReference type="KEGG" id="vg:64766750"/>
<evidence type="ECO:0000313" key="3">
    <source>
        <dbReference type="Proteomes" id="UP000423065"/>
    </source>
</evidence>
<dbReference type="EMBL" id="MN586040">
    <property type="protein sequence ID" value="QGJ94905.1"/>
    <property type="molecule type" value="Genomic_DNA"/>
</dbReference>
<accession>A0A649VSD1</accession>
<feature type="compositionally biased region" description="Basic and acidic residues" evidence="1">
    <location>
        <begin position="24"/>
        <end position="34"/>
    </location>
</feature>
<reference evidence="2 3" key="1">
    <citation type="submission" date="2019-10" db="EMBL/GenBank/DDBJ databases">
        <authorList>
            <person name="Garlena R.A."/>
            <person name="Russell D.A."/>
            <person name="Pope W.H."/>
            <person name="Jacobs-Sera D."/>
            <person name="Hatfull G.F."/>
        </authorList>
    </citation>
    <scope>NUCLEOTIDE SEQUENCE [LARGE SCALE GENOMIC DNA]</scope>
</reference>
<proteinExistence type="predicted"/>
<keyword evidence="3" id="KW-1185">Reference proteome</keyword>
<evidence type="ECO:0000256" key="1">
    <source>
        <dbReference type="SAM" id="MobiDB-lite"/>
    </source>
</evidence>
<gene>
    <name evidence="2" type="primary">42</name>
    <name evidence="2" type="ORF">SEA_STORMAGEDDON_42</name>
</gene>
<protein>
    <submittedName>
        <fullName evidence="2">Tail assembly chaperone</fullName>
    </submittedName>
</protein>
<organism evidence="2 3">
    <name type="scientific">Gordonia phage Stormageddon</name>
    <dbReference type="NCBI Taxonomy" id="2656541"/>
    <lineage>
        <taxon>Viruses</taxon>
        <taxon>Duplodnaviria</taxon>
        <taxon>Heunggongvirae</taxon>
        <taxon>Uroviricota</taxon>
        <taxon>Caudoviricetes</taxon>
        <taxon>Stormageddonvirus</taxon>
        <taxon>Stormageddonvirus Stormageddon</taxon>
    </lineage>
</organism>
<dbReference type="Proteomes" id="UP000423065">
    <property type="component" value="Segment"/>
</dbReference>
<name>A0A649VSD1_9CAUD</name>